<accession>A0A316TQ03</accession>
<dbReference type="EMBL" id="QGDD01000001">
    <property type="protein sequence ID" value="PWN04284.1"/>
    <property type="molecule type" value="Genomic_DNA"/>
</dbReference>
<evidence type="ECO:0000256" key="4">
    <source>
        <dbReference type="ARBA" id="ARBA00023136"/>
    </source>
</evidence>
<organism evidence="7 8">
    <name type="scientific">Nocardioides silvaticus</name>
    <dbReference type="NCBI Taxonomy" id="2201891"/>
    <lineage>
        <taxon>Bacteria</taxon>
        <taxon>Bacillati</taxon>
        <taxon>Actinomycetota</taxon>
        <taxon>Actinomycetes</taxon>
        <taxon>Propionibacteriales</taxon>
        <taxon>Nocardioidaceae</taxon>
        <taxon>Nocardioides</taxon>
    </lineage>
</organism>
<name>A0A316TQ03_9ACTN</name>
<evidence type="ECO:0000313" key="8">
    <source>
        <dbReference type="Proteomes" id="UP000245507"/>
    </source>
</evidence>
<evidence type="ECO:0000259" key="6">
    <source>
        <dbReference type="Pfam" id="PF14378"/>
    </source>
</evidence>
<keyword evidence="8" id="KW-1185">Reference proteome</keyword>
<dbReference type="InterPro" id="IPR052185">
    <property type="entry name" value="IPC_Synthase-Related"/>
</dbReference>
<dbReference type="PANTHER" id="PTHR31310:SF7">
    <property type="entry name" value="PA-PHOSPHATASE RELATED-FAMILY PROTEIN DDB_G0268928"/>
    <property type="match status" value="1"/>
</dbReference>
<keyword evidence="2 5" id="KW-0812">Transmembrane</keyword>
<sequence>MSVETSRQPSRVGVAIKRIVHPSVLELVAMAMLALAYNVIRAGQGGDVALAFVHSDELVALEGWVFDHVEVPLNSWTMGVPLVAVPACYFYAVMHYVATPTVLFLSWKVGGWKYRRGYWSLVLASAVALLVYMNYPVAPPRLVPGDGVADVMRAFAGYGWWGGAASAPRGIGDATNQYAALPSLHCGWALWCALQMWDFKGRWWRPLAVLYPSAQAFVVIATGNHYVIDVLLGCGLVLATHFALDAFGKRRFGWDSDESPGLLSGHASTR</sequence>
<dbReference type="PANTHER" id="PTHR31310">
    <property type="match status" value="1"/>
</dbReference>
<dbReference type="AlphaFoldDB" id="A0A316TQ03"/>
<reference evidence="7 8" key="1">
    <citation type="submission" date="2018-05" db="EMBL/GenBank/DDBJ databases">
        <title>Nocardioides silvaticus genome.</title>
        <authorList>
            <person name="Li C."/>
            <person name="Wang G."/>
        </authorList>
    </citation>
    <scope>NUCLEOTIDE SEQUENCE [LARGE SCALE GENOMIC DNA]</scope>
    <source>
        <strain evidence="7 8">CCTCC AB 2018079</strain>
    </source>
</reference>
<dbReference type="CDD" id="cd03386">
    <property type="entry name" value="PAP2_Aur1_like"/>
    <property type="match status" value="1"/>
</dbReference>
<evidence type="ECO:0000256" key="2">
    <source>
        <dbReference type="ARBA" id="ARBA00022692"/>
    </source>
</evidence>
<feature type="transmembrane region" description="Helical" evidence="5">
    <location>
        <begin position="226"/>
        <end position="244"/>
    </location>
</feature>
<feature type="domain" description="Inositolphosphotransferase Aur1/Ipt1" evidence="6">
    <location>
        <begin position="57"/>
        <end position="241"/>
    </location>
</feature>
<comment type="caution">
    <text evidence="7">The sequence shown here is derived from an EMBL/GenBank/DDBJ whole genome shotgun (WGS) entry which is preliminary data.</text>
</comment>
<gene>
    <name evidence="7" type="ORF">DJ010_01125</name>
</gene>
<proteinExistence type="predicted"/>
<dbReference type="Proteomes" id="UP000245507">
    <property type="component" value="Unassembled WGS sequence"/>
</dbReference>
<keyword evidence="4 5" id="KW-0472">Membrane</keyword>
<feature type="transmembrane region" description="Helical" evidence="5">
    <location>
        <begin position="117"/>
        <end position="135"/>
    </location>
</feature>
<comment type="subcellular location">
    <subcellularLocation>
        <location evidence="1">Membrane</location>
        <topology evidence="1">Multi-pass membrane protein</topology>
    </subcellularLocation>
</comment>
<evidence type="ECO:0000313" key="7">
    <source>
        <dbReference type="EMBL" id="PWN04284.1"/>
    </source>
</evidence>
<evidence type="ECO:0000256" key="5">
    <source>
        <dbReference type="SAM" id="Phobius"/>
    </source>
</evidence>
<dbReference type="InterPro" id="IPR026841">
    <property type="entry name" value="Aur1/Ipt1"/>
</dbReference>
<feature type="transmembrane region" description="Helical" evidence="5">
    <location>
        <begin position="20"/>
        <end position="40"/>
    </location>
</feature>
<feature type="transmembrane region" description="Helical" evidence="5">
    <location>
        <begin position="82"/>
        <end position="105"/>
    </location>
</feature>
<keyword evidence="3 5" id="KW-1133">Transmembrane helix</keyword>
<dbReference type="GO" id="GO:0016020">
    <property type="term" value="C:membrane"/>
    <property type="evidence" value="ECO:0007669"/>
    <property type="project" value="UniProtKB-SubCell"/>
</dbReference>
<protein>
    <recommendedName>
        <fullName evidence="6">Inositolphosphotransferase Aur1/Ipt1 domain-containing protein</fullName>
    </recommendedName>
</protein>
<dbReference type="Pfam" id="PF14378">
    <property type="entry name" value="PAP2_3"/>
    <property type="match status" value="1"/>
</dbReference>
<evidence type="ECO:0000256" key="1">
    <source>
        <dbReference type="ARBA" id="ARBA00004141"/>
    </source>
</evidence>
<evidence type="ECO:0000256" key="3">
    <source>
        <dbReference type="ARBA" id="ARBA00022989"/>
    </source>
</evidence>